<comment type="similarity">
    <text evidence="2">Belongs to the EamA transporter family.</text>
</comment>
<evidence type="ECO:0000256" key="1">
    <source>
        <dbReference type="ARBA" id="ARBA00004141"/>
    </source>
</evidence>
<name>A0A1H4UL02_RHOJO</name>
<accession>A0A1H4UL02</accession>
<feature type="transmembrane region" description="Helical" evidence="6">
    <location>
        <begin position="149"/>
        <end position="169"/>
    </location>
</feature>
<protein>
    <submittedName>
        <fullName evidence="8">Permease of the drug/metabolite transporter (DMT) superfamily</fullName>
    </submittedName>
</protein>
<dbReference type="PANTHER" id="PTHR32322:SF9">
    <property type="entry name" value="AMINO-ACID METABOLITE EFFLUX PUMP-RELATED"/>
    <property type="match status" value="1"/>
</dbReference>
<dbReference type="InterPro" id="IPR000620">
    <property type="entry name" value="EamA_dom"/>
</dbReference>
<evidence type="ECO:0000256" key="4">
    <source>
        <dbReference type="ARBA" id="ARBA00022989"/>
    </source>
</evidence>
<feature type="transmembrane region" description="Helical" evidence="6">
    <location>
        <begin position="65"/>
        <end position="86"/>
    </location>
</feature>
<gene>
    <name evidence="8" type="ORF">SAMN04490220_2331</name>
</gene>
<evidence type="ECO:0000256" key="5">
    <source>
        <dbReference type="ARBA" id="ARBA00023136"/>
    </source>
</evidence>
<keyword evidence="4 6" id="KW-1133">Transmembrane helix</keyword>
<dbReference type="PANTHER" id="PTHR32322">
    <property type="entry name" value="INNER MEMBRANE TRANSPORTER"/>
    <property type="match status" value="1"/>
</dbReference>
<dbReference type="OrthoDB" id="5242975at2"/>
<feature type="transmembrane region" description="Helical" evidence="6">
    <location>
        <begin position="35"/>
        <end position="53"/>
    </location>
</feature>
<dbReference type="Proteomes" id="UP000183407">
    <property type="component" value="Unassembled WGS sequence"/>
</dbReference>
<keyword evidence="3 6" id="KW-0812">Transmembrane</keyword>
<dbReference type="AlphaFoldDB" id="A0A1H4UL02"/>
<sequence>MRANLAVQYAGAALAWGASFLFIKVGLEGLSFTQVVLWRLVFGALTLGAVLGLTRTRLPRDAITWAHLSVLAVAQCLVPWLLFSWAEQSISSGLASIFNATTPLMTMSVALAFLPGEKLTDAKLFGLLLGFSGVVVVLAPWQAGIVGSVPAQLACLGATASYGVALVYLRRFVLPRGVDTPTIAFMQVSIAAAAMVLVTPWAASAPMHLTPAIVASMIGLGAFGTGLAFVWNTNVVRGWGPTAASTVTYLTPVVGVVLGAVALDEHISWNQPVGALAVIAGIVVTQRSSRRAAATATPAGVS</sequence>
<dbReference type="Pfam" id="PF00892">
    <property type="entry name" value="EamA"/>
    <property type="match status" value="2"/>
</dbReference>
<dbReference type="InterPro" id="IPR037185">
    <property type="entry name" value="EmrE-like"/>
</dbReference>
<feature type="transmembrane region" description="Helical" evidence="6">
    <location>
        <begin position="181"/>
        <end position="203"/>
    </location>
</feature>
<evidence type="ECO:0000256" key="2">
    <source>
        <dbReference type="ARBA" id="ARBA00007362"/>
    </source>
</evidence>
<feature type="transmembrane region" description="Helical" evidence="6">
    <location>
        <begin position="92"/>
        <end position="113"/>
    </location>
</feature>
<dbReference type="InterPro" id="IPR050638">
    <property type="entry name" value="AA-Vitamin_Transporters"/>
</dbReference>
<keyword evidence="5 6" id="KW-0472">Membrane</keyword>
<evidence type="ECO:0000313" key="9">
    <source>
        <dbReference type="Proteomes" id="UP000183407"/>
    </source>
</evidence>
<feature type="domain" description="EamA" evidence="7">
    <location>
        <begin position="11"/>
        <end position="138"/>
    </location>
</feature>
<proteinExistence type="inferred from homology"/>
<reference evidence="9" key="1">
    <citation type="submission" date="2016-10" db="EMBL/GenBank/DDBJ databases">
        <authorList>
            <person name="Varghese N."/>
        </authorList>
    </citation>
    <scope>NUCLEOTIDE SEQUENCE [LARGE SCALE GENOMIC DNA]</scope>
    <source>
        <strain evidence="9">DSM 44719</strain>
    </source>
</reference>
<dbReference type="RefSeq" id="WP_073361909.1">
    <property type="nucleotide sequence ID" value="NZ_FNTL01000004.1"/>
</dbReference>
<comment type="subcellular location">
    <subcellularLocation>
        <location evidence="1">Membrane</location>
        <topology evidence="1">Multi-pass membrane protein</topology>
    </subcellularLocation>
</comment>
<evidence type="ECO:0000256" key="3">
    <source>
        <dbReference type="ARBA" id="ARBA00022692"/>
    </source>
</evidence>
<evidence type="ECO:0000256" key="6">
    <source>
        <dbReference type="SAM" id="Phobius"/>
    </source>
</evidence>
<evidence type="ECO:0000313" key="8">
    <source>
        <dbReference type="EMBL" id="SEC69582.1"/>
    </source>
</evidence>
<feature type="transmembrane region" description="Helical" evidence="6">
    <location>
        <begin position="125"/>
        <end position="143"/>
    </location>
</feature>
<evidence type="ECO:0000259" key="7">
    <source>
        <dbReference type="Pfam" id="PF00892"/>
    </source>
</evidence>
<feature type="transmembrane region" description="Helical" evidence="6">
    <location>
        <begin position="269"/>
        <end position="285"/>
    </location>
</feature>
<dbReference type="SUPFAM" id="SSF103481">
    <property type="entry name" value="Multidrug resistance efflux transporter EmrE"/>
    <property type="match status" value="2"/>
</dbReference>
<dbReference type="GO" id="GO:0016020">
    <property type="term" value="C:membrane"/>
    <property type="evidence" value="ECO:0007669"/>
    <property type="project" value="UniProtKB-SubCell"/>
</dbReference>
<feature type="transmembrane region" description="Helical" evidence="6">
    <location>
        <begin position="209"/>
        <end position="231"/>
    </location>
</feature>
<feature type="transmembrane region" description="Helical" evidence="6">
    <location>
        <begin position="243"/>
        <end position="263"/>
    </location>
</feature>
<dbReference type="EMBL" id="FNTL01000004">
    <property type="protein sequence ID" value="SEC69582.1"/>
    <property type="molecule type" value="Genomic_DNA"/>
</dbReference>
<feature type="transmembrane region" description="Helical" evidence="6">
    <location>
        <begin position="7"/>
        <end position="23"/>
    </location>
</feature>
<organism evidence="8 9">
    <name type="scientific">Rhodococcus jostii</name>
    <dbReference type="NCBI Taxonomy" id="132919"/>
    <lineage>
        <taxon>Bacteria</taxon>
        <taxon>Bacillati</taxon>
        <taxon>Actinomycetota</taxon>
        <taxon>Actinomycetes</taxon>
        <taxon>Mycobacteriales</taxon>
        <taxon>Nocardiaceae</taxon>
        <taxon>Rhodococcus</taxon>
    </lineage>
</organism>
<feature type="domain" description="EamA" evidence="7">
    <location>
        <begin position="152"/>
        <end position="285"/>
    </location>
</feature>